<evidence type="ECO:0000313" key="2">
    <source>
        <dbReference type="Proteomes" id="UP000317663"/>
    </source>
</evidence>
<protein>
    <submittedName>
        <fullName evidence="1">Uncharacterized protein</fullName>
    </submittedName>
</protein>
<evidence type="ECO:0000313" key="1">
    <source>
        <dbReference type="EMBL" id="TPG60830.1"/>
    </source>
</evidence>
<sequence>MAVFQSPLLQPQNAAAARFPQFGFGPTRIHPLVVSHRSLGVIFECGPGFLIHNFAAFDLLF</sequence>
<dbReference type="Proteomes" id="UP000317663">
    <property type="component" value="Unassembled WGS sequence"/>
</dbReference>
<name>A0A502GHP2_9GAMM</name>
<gene>
    <name evidence="1" type="ORF">EAH77_14615</name>
</gene>
<comment type="caution">
    <text evidence="1">The sequence shown here is derived from an EMBL/GenBank/DDBJ whole genome shotgun (WGS) entry which is preliminary data.</text>
</comment>
<reference evidence="1 2" key="1">
    <citation type="journal article" date="2019" name="Environ. Microbiol.">
        <title>Species interactions and distinct microbial communities in high Arctic permafrost affected cryosols are associated with the CH4 and CO2 gas fluxes.</title>
        <authorList>
            <person name="Altshuler I."/>
            <person name="Hamel J."/>
            <person name="Turney S."/>
            <person name="Magnuson E."/>
            <person name="Levesque R."/>
            <person name="Greer C."/>
            <person name="Whyte L.G."/>
        </authorList>
    </citation>
    <scope>NUCLEOTIDE SEQUENCE [LARGE SCALE GENOMIC DNA]</scope>
    <source>
        <strain evidence="1 2">E4</strain>
    </source>
</reference>
<dbReference type="AlphaFoldDB" id="A0A502GHP2"/>
<dbReference type="EMBL" id="RCZD01000007">
    <property type="protein sequence ID" value="TPG60830.1"/>
    <property type="molecule type" value="Genomic_DNA"/>
</dbReference>
<keyword evidence="2" id="KW-1185">Reference proteome</keyword>
<proteinExistence type="predicted"/>
<organism evidence="1 2">
    <name type="scientific">Ewingella americana</name>
    <dbReference type="NCBI Taxonomy" id="41202"/>
    <lineage>
        <taxon>Bacteria</taxon>
        <taxon>Pseudomonadati</taxon>
        <taxon>Pseudomonadota</taxon>
        <taxon>Gammaproteobacteria</taxon>
        <taxon>Enterobacterales</taxon>
        <taxon>Yersiniaceae</taxon>
        <taxon>Ewingella</taxon>
    </lineage>
</organism>
<accession>A0A502GHP2</accession>